<evidence type="ECO:0000256" key="2">
    <source>
        <dbReference type="ARBA" id="ARBA00010519"/>
    </source>
</evidence>
<keyword evidence="15" id="KW-0999">Mitochondrion inner membrane</keyword>
<dbReference type="AlphaFoldDB" id="A0A8K2AUC3"/>
<comment type="subcellular location">
    <subcellularLocation>
        <location evidence="15">Mitochondrion inner membrane</location>
        <topology evidence="15">Multi-pass membrane protein</topology>
    </subcellularLocation>
    <subcellularLocation>
        <location evidence="1">Mitochondrion membrane</location>
        <topology evidence="1">Multi-pass membrane protein</topology>
    </subcellularLocation>
</comment>
<name>A0A8K2AUC3_9ECHI</name>
<gene>
    <name evidence="16" type="primary">ND4L</name>
</gene>
<evidence type="ECO:0000256" key="14">
    <source>
        <dbReference type="ARBA" id="ARBA00023136"/>
    </source>
</evidence>
<keyword evidence="9 15" id="KW-0249">Electron transport</keyword>
<dbReference type="Pfam" id="PF00420">
    <property type="entry name" value="Oxidored_q2"/>
    <property type="match status" value="1"/>
</dbReference>
<keyword evidence="13 15" id="KW-0496">Mitochondrion</keyword>
<evidence type="ECO:0000256" key="10">
    <source>
        <dbReference type="ARBA" id="ARBA00022989"/>
    </source>
</evidence>
<comment type="similarity">
    <text evidence="2 15">Belongs to the complex I subunit 4L family.</text>
</comment>
<keyword evidence="12 15" id="KW-0830">Ubiquinone</keyword>
<evidence type="ECO:0000256" key="9">
    <source>
        <dbReference type="ARBA" id="ARBA00022982"/>
    </source>
</evidence>
<comment type="function">
    <text evidence="15">Core subunit of the mitochondrial membrane respiratory chain NADH dehydrogenase (Complex I) which catalyzes electron transfer from NADH through the respiratory chain, using ubiquinone as an electron acceptor.</text>
</comment>
<organism evidence="16">
    <name type="scientific">Comaster schlegelii</name>
    <dbReference type="NCBI Taxonomy" id="1529421"/>
    <lineage>
        <taxon>Eukaryota</taxon>
        <taxon>Metazoa</taxon>
        <taxon>Echinodermata</taxon>
        <taxon>Pelmatozoa</taxon>
        <taxon>Crinoidea</taxon>
        <taxon>Articulata</taxon>
        <taxon>Comatulida</taxon>
        <taxon>Comatulidae</taxon>
        <taxon>Comatulinae</taxon>
        <taxon>Comaster</taxon>
    </lineage>
</organism>
<dbReference type="Gene3D" id="1.10.287.3510">
    <property type="match status" value="1"/>
</dbReference>
<keyword evidence="10 15" id="KW-1133">Transmembrane helix</keyword>
<dbReference type="GO" id="GO:0008137">
    <property type="term" value="F:NADH dehydrogenase (ubiquinone) activity"/>
    <property type="evidence" value="ECO:0007669"/>
    <property type="project" value="UniProtKB-EC"/>
</dbReference>
<keyword evidence="6 15" id="KW-0679">Respiratory chain</keyword>
<proteinExistence type="inferred from homology"/>
<dbReference type="GO" id="GO:0042773">
    <property type="term" value="P:ATP synthesis coupled electron transport"/>
    <property type="evidence" value="ECO:0007669"/>
    <property type="project" value="UniProtKB-UniRule"/>
</dbReference>
<feature type="transmembrane region" description="Helical" evidence="15">
    <location>
        <begin position="61"/>
        <end position="81"/>
    </location>
</feature>
<evidence type="ECO:0000256" key="13">
    <source>
        <dbReference type="ARBA" id="ARBA00023128"/>
    </source>
</evidence>
<evidence type="ECO:0000256" key="11">
    <source>
        <dbReference type="ARBA" id="ARBA00023027"/>
    </source>
</evidence>
<dbReference type="GO" id="GO:0016651">
    <property type="term" value="F:oxidoreductase activity, acting on NAD(P)H"/>
    <property type="evidence" value="ECO:0007669"/>
    <property type="project" value="InterPro"/>
</dbReference>
<evidence type="ECO:0000256" key="5">
    <source>
        <dbReference type="ARBA" id="ARBA00022448"/>
    </source>
</evidence>
<keyword evidence="14 15" id="KW-0472">Membrane</keyword>
<keyword evidence="11 15" id="KW-0520">NAD</keyword>
<evidence type="ECO:0000256" key="1">
    <source>
        <dbReference type="ARBA" id="ARBA00004225"/>
    </source>
</evidence>
<feature type="transmembrane region" description="Helical" evidence="15">
    <location>
        <begin position="28"/>
        <end position="49"/>
    </location>
</feature>
<keyword evidence="5 15" id="KW-0813">Transport</keyword>
<keyword evidence="7 15" id="KW-0812">Transmembrane</keyword>
<dbReference type="GO" id="GO:0030964">
    <property type="term" value="C:NADH dehydrogenase complex"/>
    <property type="evidence" value="ECO:0007669"/>
    <property type="project" value="TreeGrafter"/>
</dbReference>
<evidence type="ECO:0000256" key="12">
    <source>
        <dbReference type="ARBA" id="ARBA00023075"/>
    </source>
</evidence>
<evidence type="ECO:0000256" key="4">
    <source>
        <dbReference type="ARBA" id="ARBA00016612"/>
    </source>
</evidence>
<sequence>MKFFLFLMCFIFFLGCFGVFLNRKHLLTIMLCLELLLVSLFVNFSLLCSFYSNYSFCSSSLVLLTFSACEASLGLALLITVSRSYSNNNIFSLNLL</sequence>
<dbReference type="PANTHER" id="PTHR11434:SF0">
    <property type="entry name" value="NADH-UBIQUINONE OXIDOREDUCTASE CHAIN 4L"/>
    <property type="match status" value="1"/>
</dbReference>
<evidence type="ECO:0000256" key="15">
    <source>
        <dbReference type="RuleBase" id="RU004419"/>
    </source>
</evidence>
<dbReference type="EC" id="7.1.1.2" evidence="3 15"/>
<evidence type="ECO:0000256" key="6">
    <source>
        <dbReference type="ARBA" id="ARBA00022660"/>
    </source>
</evidence>
<evidence type="ECO:0000256" key="8">
    <source>
        <dbReference type="ARBA" id="ARBA00022967"/>
    </source>
</evidence>
<evidence type="ECO:0000313" key="16">
    <source>
        <dbReference type="EMBL" id="UGV21713.1"/>
    </source>
</evidence>
<dbReference type="EMBL" id="MW868294">
    <property type="protein sequence ID" value="UGV21713.1"/>
    <property type="molecule type" value="Genomic_DNA"/>
</dbReference>
<protein>
    <recommendedName>
        <fullName evidence="4 15">NADH-ubiquinone oxidoreductase chain 4L</fullName>
        <ecNumber evidence="3 15">7.1.1.2</ecNumber>
    </recommendedName>
</protein>
<evidence type="ECO:0000256" key="3">
    <source>
        <dbReference type="ARBA" id="ARBA00012944"/>
    </source>
</evidence>
<geneLocation type="mitochondrion" evidence="16"/>
<dbReference type="GO" id="GO:0005743">
    <property type="term" value="C:mitochondrial inner membrane"/>
    <property type="evidence" value="ECO:0007669"/>
    <property type="project" value="UniProtKB-SubCell"/>
</dbReference>
<dbReference type="PROSITE" id="PS51257">
    <property type="entry name" value="PROKAR_LIPOPROTEIN"/>
    <property type="match status" value="1"/>
</dbReference>
<accession>A0A8K2AUC3</accession>
<dbReference type="InterPro" id="IPR039428">
    <property type="entry name" value="NUOK/Mnh_C1-like"/>
</dbReference>
<keyword evidence="8 15" id="KW-1278">Translocase</keyword>
<reference evidence="16" key="1">
    <citation type="submission" date="2021-04" db="EMBL/GenBank/DDBJ databases">
        <authorList>
            <person name="Shi W."/>
        </authorList>
    </citation>
    <scope>NUCLEOTIDE SEQUENCE</scope>
    <source>
        <tissue evidence="16">Muscle</tissue>
    </source>
</reference>
<comment type="catalytic activity">
    <reaction evidence="15">
        <text>a ubiquinone + NADH + 5 H(+)(in) = a ubiquinol + NAD(+) + 4 H(+)(out)</text>
        <dbReference type="Rhea" id="RHEA:29091"/>
        <dbReference type="Rhea" id="RHEA-COMP:9565"/>
        <dbReference type="Rhea" id="RHEA-COMP:9566"/>
        <dbReference type="ChEBI" id="CHEBI:15378"/>
        <dbReference type="ChEBI" id="CHEBI:16389"/>
        <dbReference type="ChEBI" id="CHEBI:17976"/>
        <dbReference type="ChEBI" id="CHEBI:57540"/>
        <dbReference type="ChEBI" id="CHEBI:57945"/>
        <dbReference type="EC" id="7.1.1.2"/>
    </reaction>
</comment>
<evidence type="ECO:0000256" key="7">
    <source>
        <dbReference type="ARBA" id="ARBA00022692"/>
    </source>
</evidence>
<dbReference type="PANTHER" id="PTHR11434">
    <property type="entry name" value="NADH-UBIQUINONE OXIDOREDUCTASE SUBUNIT ND4L"/>
    <property type="match status" value="1"/>
</dbReference>
<dbReference type="InterPro" id="IPR001133">
    <property type="entry name" value="NADH_UbQ_OxRdtase_chain4L/K"/>
</dbReference>